<dbReference type="Proteomes" id="UP000249016">
    <property type="component" value="Unassembled WGS sequence"/>
</dbReference>
<gene>
    <name evidence="1" type="ORF">HMF3257_05055</name>
</gene>
<protein>
    <submittedName>
        <fullName evidence="1">Uncharacterized protein</fullName>
    </submittedName>
</protein>
<dbReference type="EMBL" id="QLII01000001">
    <property type="protein sequence ID" value="RAI73903.1"/>
    <property type="molecule type" value="Genomic_DNA"/>
</dbReference>
<accession>A0A327NGH4</accession>
<dbReference type="AlphaFoldDB" id="A0A327NGH4"/>
<organism evidence="1 2">
    <name type="scientific">Spirosoma telluris</name>
    <dbReference type="NCBI Taxonomy" id="2183553"/>
    <lineage>
        <taxon>Bacteria</taxon>
        <taxon>Pseudomonadati</taxon>
        <taxon>Bacteroidota</taxon>
        <taxon>Cytophagia</taxon>
        <taxon>Cytophagales</taxon>
        <taxon>Cytophagaceae</taxon>
        <taxon>Spirosoma</taxon>
    </lineage>
</organism>
<comment type="caution">
    <text evidence="1">The sequence shown here is derived from an EMBL/GenBank/DDBJ whole genome shotgun (WGS) entry which is preliminary data.</text>
</comment>
<evidence type="ECO:0000313" key="2">
    <source>
        <dbReference type="Proteomes" id="UP000249016"/>
    </source>
</evidence>
<sequence length="77" mass="9040">MVEFDEVHNANDKSFHFRIKKSCTKLKKAGYVLVHSTHNLKRTFIREDVYNSLKSRSYISSDLLSQNQYKADSMAIR</sequence>
<reference evidence="1 2" key="1">
    <citation type="submission" date="2018-06" db="EMBL/GenBank/DDBJ databases">
        <title>Spirosoma sp. HMF3257 Genome sequencing and assembly.</title>
        <authorList>
            <person name="Kang H."/>
            <person name="Cha I."/>
            <person name="Kim H."/>
            <person name="Kang J."/>
            <person name="Joh K."/>
        </authorList>
    </citation>
    <scope>NUCLEOTIDE SEQUENCE [LARGE SCALE GENOMIC DNA]</scope>
    <source>
        <strain evidence="1 2">HMF3257</strain>
    </source>
</reference>
<proteinExistence type="predicted"/>
<evidence type="ECO:0000313" key="1">
    <source>
        <dbReference type="EMBL" id="RAI73903.1"/>
    </source>
</evidence>
<keyword evidence="2" id="KW-1185">Reference proteome</keyword>
<name>A0A327NGH4_9BACT</name>